<evidence type="ECO:0000256" key="4">
    <source>
        <dbReference type="ARBA" id="ARBA00023136"/>
    </source>
</evidence>
<evidence type="ECO:0000256" key="3">
    <source>
        <dbReference type="ARBA" id="ARBA00022989"/>
    </source>
</evidence>
<dbReference type="InterPro" id="IPR011701">
    <property type="entry name" value="MFS"/>
</dbReference>
<proteinExistence type="predicted"/>
<dbReference type="PROSITE" id="PS50850">
    <property type="entry name" value="MFS"/>
    <property type="match status" value="1"/>
</dbReference>
<feature type="transmembrane region" description="Helical" evidence="5">
    <location>
        <begin position="236"/>
        <end position="255"/>
    </location>
</feature>
<comment type="subcellular location">
    <subcellularLocation>
        <location evidence="1">Membrane</location>
        <topology evidence="1">Multi-pass membrane protein</topology>
    </subcellularLocation>
</comment>
<dbReference type="GO" id="GO:0022857">
    <property type="term" value="F:transmembrane transporter activity"/>
    <property type="evidence" value="ECO:0007669"/>
    <property type="project" value="InterPro"/>
</dbReference>
<name>A0A5E4R6H6_9NEOP</name>
<dbReference type="InterPro" id="IPR050382">
    <property type="entry name" value="MFS_Na/Anion_cotransporter"/>
</dbReference>
<feature type="domain" description="Major facilitator superfamily (MFS) profile" evidence="6">
    <location>
        <begin position="50"/>
        <end position="494"/>
    </location>
</feature>
<dbReference type="Proteomes" id="UP000324832">
    <property type="component" value="Unassembled WGS sequence"/>
</dbReference>
<dbReference type="GO" id="GO:0006820">
    <property type="term" value="P:monoatomic anion transport"/>
    <property type="evidence" value="ECO:0007669"/>
    <property type="project" value="TreeGrafter"/>
</dbReference>
<evidence type="ECO:0000256" key="5">
    <source>
        <dbReference type="SAM" id="Phobius"/>
    </source>
</evidence>
<organism evidence="7 8">
    <name type="scientific">Leptidea sinapis</name>
    <dbReference type="NCBI Taxonomy" id="189913"/>
    <lineage>
        <taxon>Eukaryota</taxon>
        <taxon>Metazoa</taxon>
        <taxon>Ecdysozoa</taxon>
        <taxon>Arthropoda</taxon>
        <taxon>Hexapoda</taxon>
        <taxon>Insecta</taxon>
        <taxon>Pterygota</taxon>
        <taxon>Neoptera</taxon>
        <taxon>Endopterygota</taxon>
        <taxon>Lepidoptera</taxon>
        <taxon>Glossata</taxon>
        <taxon>Ditrysia</taxon>
        <taxon>Papilionoidea</taxon>
        <taxon>Pieridae</taxon>
        <taxon>Dismorphiinae</taxon>
        <taxon>Leptidea</taxon>
    </lineage>
</organism>
<evidence type="ECO:0000256" key="2">
    <source>
        <dbReference type="ARBA" id="ARBA00022692"/>
    </source>
</evidence>
<feature type="transmembrane region" description="Helical" evidence="5">
    <location>
        <begin position="442"/>
        <end position="459"/>
    </location>
</feature>
<dbReference type="Pfam" id="PF07690">
    <property type="entry name" value="MFS_1"/>
    <property type="match status" value="1"/>
</dbReference>
<dbReference type="Gene3D" id="1.20.1250.20">
    <property type="entry name" value="MFS general substrate transporter like domains"/>
    <property type="match status" value="2"/>
</dbReference>
<evidence type="ECO:0000313" key="7">
    <source>
        <dbReference type="EMBL" id="VVD04779.1"/>
    </source>
</evidence>
<dbReference type="FunFam" id="1.20.1250.20:FF:000532">
    <property type="entry name" value="SLC (SoLute Carrier) homolog"/>
    <property type="match status" value="1"/>
</dbReference>
<feature type="transmembrane region" description="Helical" evidence="5">
    <location>
        <begin position="207"/>
        <end position="230"/>
    </location>
</feature>
<evidence type="ECO:0000259" key="6">
    <source>
        <dbReference type="PROSITE" id="PS50850"/>
    </source>
</evidence>
<dbReference type="PANTHER" id="PTHR11662:SF280">
    <property type="entry name" value="FI21844P1-RELATED"/>
    <property type="match status" value="1"/>
</dbReference>
<dbReference type="AlphaFoldDB" id="A0A5E4R6H6"/>
<keyword evidence="4 5" id="KW-0472">Membrane</keyword>
<gene>
    <name evidence="7" type="ORF">LSINAPIS_LOCUS14463</name>
</gene>
<feature type="transmembrane region" description="Helical" evidence="5">
    <location>
        <begin position="401"/>
        <end position="421"/>
    </location>
</feature>
<dbReference type="EMBL" id="FZQP02006893">
    <property type="protein sequence ID" value="VVD04779.1"/>
    <property type="molecule type" value="Genomic_DNA"/>
</dbReference>
<feature type="transmembrane region" description="Helical" evidence="5">
    <location>
        <begin position="340"/>
        <end position="365"/>
    </location>
</feature>
<dbReference type="SUPFAM" id="SSF103473">
    <property type="entry name" value="MFS general substrate transporter"/>
    <property type="match status" value="1"/>
</dbReference>
<reference evidence="7 8" key="1">
    <citation type="submission" date="2017-07" db="EMBL/GenBank/DDBJ databases">
        <authorList>
            <person name="Talla V."/>
            <person name="Backstrom N."/>
        </authorList>
    </citation>
    <scope>NUCLEOTIDE SEQUENCE [LARGE SCALE GENOMIC DNA]</scope>
</reference>
<sequence>MNSVGDTHKGIVKKEDEFKVSDWGYRHQQCVLLFCCLTTAYSMRACMGVALVAMTDTSLTLSNNTLIIFENVTKHDNATEQRTSDTEKFNESKLLHSLLLIPPYPKFEWTKQIQDTIQSSFFWGYMLTQIPAGQIAHYFGAKEMLTGALLINSVVSLLLPWAAFYGGWVCTIICRILQGLSQACVMPGMHTIFGKWAPLQERGRLTAFAYGGQALGIVLGLPITGFISASPLGWPGLFRFYGILSGVVAAAMWWLGADSPAQHTAISASERRYIEEDLGQLGAHGKKKKAVPWGEILRSRGLYAIVAAHIGQTWCQLTLYTEVPAYMDKVMGVNIKANSLLTALPFLVMWFTNFFFSWFTDMLIVKKLLSVTNTRKLANCMGTIPAAIGLISLAYAPKNVYVVEIILIFICAFKISCSVGFQVNHIDISSNYSGTMMSISNFASNLVGSLAPLAAGFILTDATDANLWKQVFFLSATIVFVTNLIYVVMGTAKPAKWNDIHEEMDGPETETMLERAENETKDIEKNSY</sequence>
<feature type="transmembrane region" description="Helical" evidence="5">
    <location>
        <begin position="31"/>
        <end position="54"/>
    </location>
</feature>
<feature type="transmembrane region" description="Helical" evidence="5">
    <location>
        <begin position="471"/>
        <end position="489"/>
    </location>
</feature>
<dbReference type="InterPro" id="IPR036259">
    <property type="entry name" value="MFS_trans_sf"/>
</dbReference>
<protein>
    <recommendedName>
        <fullName evidence="6">Major facilitator superfamily (MFS) profile domain-containing protein</fullName>
    </recommendedName>
</protein>
<dbReference type="InterPro" id="IPR020846">
    <property type="entry name" value="MFS_dom"/>
</dbReference>
<keyword evidence="8" id="KW-1185">Reference proteome</keyword>
<evidence type="ECO:0000313" key="8">
    <source>
        <dbReference type="Proteomes" id="UP000324832"/>
    </source>
</evidence>
<feature type="transmembrane region" description="Helical" evidence="5">
    <location>
        <begin position="377"/>
        <end position="395"/>
    </location>
</feature>
<evidence type="ECO:0000256" key="1">
    <source>
        <dbReference type="ARBA" id="ARBA00004141"/>
    </source>
</evidence>
<dbReference type="PANTHER" id="PTHR11662">
    <property type="entry name" value="SOLUTE CARRIER FAMILY 17"/>
    <property type="match status" value="1"/>
</dbReference>
<dbReference type="GO" id="GO:0016020">
    <property type="term" value="C:membrane"/>
    <property type="evidence" value="ECO:0007669"/>
    <property type="project" value="UniProtKB-SubCell"/>
</dbReference>
<keyword evidence="3 5" id="KW-1133">Transmembrane helix</keyword>
<keyword evidence="2 5" id="KW-0812">Transmembrane</keyword>
<accession>A0A5E4R6H6</accession>